<evidence type="ECO:0000256" key="6">
    <source>
        <dbReference type="PROSITE-ProRule" id="PRU01052"/>
    </source>
</evidence>
<evidence type="ECO:0000259" key="7">
    <source>
        <dbReference type="PROSITE" id="PS51715"/>
    </source>
</evidence>
<evidence type="ECO:0000256" key="2">
    <source>
        <dbReference type="ARBA" id="ARBA00022801"/>
    </source>
</evidence>
<keyword evidence="1" id="KW-0547">Nucleotide-binding</keyword>
<keyword evidence="2" id="KW-0378">Hydrolase</keyword>
<keyword evidence="5" id="KW-0472">Membrane</keyword>
<proteinExistence type="inferred from homology"/>
<dbReference type="GO" id="GO:0003924">
    <property type="term" value="F:GTPase activity"/>
    <property type="evidence" value="ECO:0007669"/>
    <property type="project" value="TreeGrafter"/>
</dbReference>
<dbReference type="PROSITE" id="PS51715">
    <property type="entry name" value="G_GB1_RHD3"/>
    <property type="match status" value="1"/>
</dbReference>
<comment type="caution">
    <text evidence="8">The sequence shown here is derived from an EMBL/GenBank/DDBJ whole genome shotgun (WGS) entry which is preliminary data.</text>
</comment>
<dbReference type="AlphaFoldDB" id="A0A6A1VAM6"/>
<dbReference type="InterPro" id="IPR008803">
    <property type="entry name" value="RHD3/Sey1"/>
</dbReference>
<dbReference type="GO" id="GO:0005783">
    <property type="term" value="C:endoplasmic reticulum"/>
    <property type="evidence" value="ECO:0007669"/>
    <property type="project" value="TreeGrafter"/>
</dbReference>
<feature type="domain" description="GB1/RHD3-type G" evidence="7">
    <location>
        <begin position="35"/>
        <end position="72"/>
    </location>
</feature>
<evidence type="ECO:0000313" key="8">
    <source>
        <dbReference type="EMBL" id="KAB1209555.1"/>
    </source>
</evidence>
<dbReference type="PANTHER" id="PTHR45923:SF20">
    <property type="entry name" value="PROTEIN ROOT HAIR DEFECTIVE 3 HOMOLOG 2"/>
    <property type="match status" value="1"/>
</dbReference>
<comment type="similarity">
    <text evidence="6">Belongs to the TRAFAC class dynamin-like GTPase superfamily. GB1/RHD3 GTPase family.</text>
</comment>
<dbReference type="InterPro" id="IPR030386">
    <property type="entry name" value="G_GB1_RHD3_dom"/>
</dbReference>
<protein>
    <submittedName>
        <fullName evidence="8">Protein ROOT HAIR DEFECTIVE 3</fullName>
    </submittedName>
</protein>
<dbReference type="GO" id="GO:0016320">
    <property type="term" value="P:endoplasmic reticulum membrane fusion"/>
    <property type="evidence" value="ECO:0007669"/>
    <property type="project" value="TreeGrafter"/>
</dbReference>
<dbReference type="SUPFAM" id="SSF52540">
    <property type="entry name" value="P-loop containing nucleoside triphosphate hydrolases"/>
    <property type="match status" value="1"/>
</dbReference>
<evidence type="ECO:0000313" key="9">
    <source>
        <dbReference type="Proteomes" id="UP000516437"/>
    </source>
</evidence>
<keyword evidence="9" id="KW-1185">Reference proteome</keyword>
<dbReference type="Pfam" id="PF05879">
    <property type="entry name" value="RHD3_GTPase"/>
    <property type="match status" value="1"/>
</dbReference>
<accession>A0A6A1VAM6</accession>
<dbReference type="EMBL" id="RXIC02000024">
    <property type="protein sequence ID" value="KAB1209555.1"/>
    <property type="molecule type" value="Genomic_DNA"/>
</dbReference>
<evidence type="ECO:0000256" key="5">
    <source>
        <dbReference type="ARBA" id="ARBA00023136"/>
    </source>
</evidence>
<evidence type="ECO:0000256" key="4">
    <source>
        <dbReference type="ARBA" id="ARBA00023134"/>
    </source>
</evidence>
<name>A0A6A1VAM6_9ROSI</name>
<reference evidence="8 9" key="1">
    <citation type="journal article" date="2019" name="Plant Biotechnol. J.">
        <title>The red bayberry genome and genetic basis of sex determination.</title>
        <authorList>
            <person name="Jia H.M."/>
            <person name="Jia H.J."/>
            <person name="Cai Q.L."/>
            <person name="Wang Y."/>
            <person name="Zhao H.B."/>
            <person name="Yang W.F."/>
            <person name="Wang G.Y."/>
            <person name="Li Y.H."/>
            <person name="Zhan D.L."/>
            <person name="Shen Y.T."/>
            <person name="Niu Q.F."/>
            <person name="Chang L."/>
            <person name="Qiu J."/>
            <person name="Zhao L."/>
            <person name="Xie H.B."/>
            <person name="Fu W.Y."/>
            <person name="Jin J."/>
            <person name="Li X.W."/>
            <person name="Jiao Y."/>
            <person name="Zhou C.C."/>
            <person name="Tu T."/>
            <person name="Chai C.Y."/>
            <person name="Gao J.L."/>
            <person name="Fan L.J."/>
            <person name="van de Weg E."/>
            <person name="Wang J.Y."/>
            <person name="Gao Z.S."/>
        </authorList>
    </citation>
    <scope>NUCLEOTIDE SEQUENCE [LARGE SCALE GENOMIC DNA]</scope>
    <source>
        <tissue evidence="8">Leaves</tissue>
    </source>
</reference>
<dbReference type="GO" id="GO:0005525">
    <property type="term" value="F:GTP binding"/>
    <property type="evidence" value="ECO:0007669"/>
    <property type="project" value="UniProtKB-KW"/>
</dbReference>
<dbReference type="OrthoDB" id="1597724at2759"/>
<evidence type="ECO:0000256" key="3">
    <source>
        <dbReference type="ARBA" id="ARBA00022824"/>
    </source>
</evidence>
<keyword evidence="4" id="KW-0342">GTP-binding</keyword>
<dbReference type="PANTHER" id="PTHR45923">
    <property type="entry name" value="PROTEIN SEY1"/>
    <property type="match status" value="1"/>
</dbReference>
<gene>
    <name evidence="8" type="ORF">CJ030_MR6G020502</name>
</gene>
<sequence length="239" mass="26966">MTADCCAVQLIDGKGEFNVEGLESFMNAWNLADGGPSYGVVSILGPQSSGKSTLLNHLFRTNFEEMDAAEGRIILHLRKKSALFALAISDVLMINMWYHDIGRESAANRPLLRTVFKVMMRLFSPRKSTLLLVIRDKPKIWDAVIKTHDVHMNAPLNQFFEVKITFLSSYEWEPEKFKEQMMVSTIRCEEIANEKLGRLTSNEGWLALEGDVKGGLVSGFGEKLSSILDECFSEYICLF</sequence>
<organism evidence="8 9">
    <name type="scientific">Morella rubra</name>
    <name type="common">Chinese bayberry</name>
    <dbReference type="NCBI Taxonomy" id="262757"/>
    <lineage>
        <taxon>Eukaryota</taxon>
        <taxon>Viridiplantae</taxon>
        <taxon>Streptophyta</taxon>
        <taxon>Embryophyta</taxon>
        <taxon>Tracheophyta</taxon>
        <taxon>Spermatophyta</taxon>
        <taxon>Magnoliopsida</taxon>
        <taxon>eudicotyledons</taxon>
        <taxon>Gunneridae</taxon>
        <taxon>Pentapetalae</taxon>
        <taxon>rosids</taxon>
        <taxon>fabids</taxon>
        <taxon>Fagales</taxon>
        <taxon>Myricaceae</taxon>
        <taxon>Morella</taxon>
    </lineage>
</organism>
<evidence type="ECO:0000256" key="1">
    <source>
        <dbReference type="ARBA" id="ARBA00022741"/>
    </source>
</evidence>
<dbReference type="Gene3D" id="3.40.50.300">
    <property type="entry name" value="P-loop containing nucleotide triphosphate hydrolases"/>
    <property type="match status" value="1"/>
</dbReference>
<dbReference type="InterPro" id="IPR027417">
    <property type="entry name" value="P-loop_NTPase"/>
</dbReference>
<dbReference type="Proteomes" id="UP000516437">
    <property type="component" value="Chromosome 6"/>
</dbReference>
<keyword evidence="3" id="KW-0256">Endoplasmic reticulum</keyword>